<evidence type="ECO:0000256" key="1">
    <source>
        <dbReference type="ARBA" id="ARBA00004141"/>
    </source>
</evidence>
<dbReference type="Pfam" id="PF07298">
    <property type="entry name" value="NnrU"/>
    <property type="match status" value="1"/>
</dbReference>
<feature type="transmembrane region" description="Helical" evidence="5">
    <location>
        <begin position="161"/>
        <end position="181"/>
    </location>
</feature>
<evidence type="ECO:0000256" key="5">
    <source>
        <dbReference type="SAM" id="Phobius"/>
    </source>
</evidence>
<dbReference type="InterPro" id="IPR009915">
    <property type="entry name" value="NnrU_dom"/>
</dbReference>
<dbReference type="Proteomes" id="UP000295050">
    <property type="component" value="Unassembled WGS sequence"/>
</dbReference>
<dbReference type="RefSeq" id="WP_132950496.1">
    <property type="nucleotide sequence ID" value="NZ_SLXU01000002.1"/>
</dbReference>
<keyword evidence="2 5" id="KW-0812">Transmembrane</keyword>
<keyword evidence="3 5" id="KW-1133">Transmembrane helix</keyword>
<dbReference type="AlphaFoldDB" id="A0A4R2RF73"/>
<feature type="transmembrane region" description="Helical" evidence="5">
    <location>
        <begin position="69"/>
        <end position="87"/>
    </location>
</feature>
<evidence type="ECO:0000256" key="4">
    <source>
        <dbReference type="ARBA" id="ARBA00023136"/>
    </source>
</evidence>
<evidence type="ECO:0000256" key="3">
    <source>
        <dbReference type="ARBA" id="ARBA00022989"/>
    </source>
</evidence>
<organism evidence="7 8">
    <name type="scientific">Rhodovulum bhavnagarense</name>
    <dbReference type="NCBI Taxonomy" id="992286"/>
    <lineage>
        <taxon>Bacteria</taxon>
        <taxon>Pseudomonadati</taxon>
        <taxon>Pseudomonadota</taxon>
        <taxon>Alphaproteobacteria</taxon>
        <taxon>Rhodobacterales</taxon>
        <taxon>Paracoccaceae</taxon>
        <taxon>Rhodovulum</taxon>
    </lineage>
</organism>
<feature type="domain" description="NnrU" evidence="6">
    <location>
        <begin position="4"/>
        <end position="183"/>
    </location>
</feature>
<proteinExistence type="predicted"/>
<dbReference type="OrthoDB" id="5293641at2"/>
<evidence type="ECO:0000256" key="2">
    <source>
        <dbReference type="ARBA" id="ARBA00022692"/>
    </source>
</evidence>
<dbReference type="GO" id="GO:0016020">
    <property type="term" value="C:membrane"/>
    <property type="evidence" value="ECO:0007669"/>
    <property type="project" value="UniProtKB-SubCell"/>
</dbReference>
<gene>
    <name evidence="7" type="ORF">EV663_10274</name>
</gene>
<reference evidence="7 8" key="1">
    <citation type="submission" date="2019-03" db="EMBL/GenBank/DDBJ databases">
        <title>Genomic Encyclopedia of Type Strains, Phase IV (KMG-IV): sequencing the most valuable type-strain genomes for metagenomic binning, comparative biology and taxonomic classification.</title>
        <authorList>
            <person name="Goeker M."/>
        </authorList>
    </citation>
    <scope>NUCLEOTIDE SEQUENCE [LARGE SCALE GENOMIC DNA]</scope>
    <source>
        <strain evidence="7 8">DSM 24766</strain>
    </source>
</reference>
<protein>
    <submittedName>
        <fullName evidence="7">Putative membrane protein</fullName>
    </submittedName>
</protein>
<keyword evidence="4 5" id="KW-0472">Membrane</keyword>
<feature type="transmembrane region" description="Helical" evidence="5">
    <location>
        <begin position="107"/>
        <end position="140"/>
    </location>
</feature>
<evidence type="ECO:0000313" key="7">
    <source>
        <dbReference type="EMBL" id="TCP62230.1"/>
    </source>
</evidence>
<accession>A0A4R2RF73</accession>
<feature type="transmembrane region" description="Helical" evidence="5">
    <location>
        <begin position="38"/>
        <end position="57"/>
    </location>
</feature>
<comment type="caution">
    <text evidence="7">The sequence shown here is derived from an EMBL/GenBank/DDBJ whole genome shotgun (WGS) entry which is preliminary data.</text>
</comment>
<dbReference type="EMBL" id="SLXU01000002">
    <property type="protein sequence ID" value="TCP62230.1"/>
    <property type="molecule type" value="Genomic_DNA"/>
</dbReference>
<name>A0A4R2RF73_9RHOB</name>
<sequence>MMYLILGVLLWSFAHLFKRVFPDLRASLDSAMGQWSKILFAVPLVASVVLMVMGYRGNEAPILYTTPDWTVHLNNTLMLLAVIFFGVGKSKSHARSWFRHPQLYGFLTWVVAHLLVNGDLASILLFGGLGLWAIAEIVLINKQDKAVTRYSGGSLKGDLRLLGIGIVLYLIIIGLHIRAGVWPLPVSG</sequence>
<comment type="subcellular location">
    <subcellularLocation>
        <location evidence="1">Membrane</location>
        <topology evidence="1">Multi-pass membrane protein</topology>
    </subcellularLocation>
</comment>
<evidence type="ECO:0000313" key="8">
    <source>
        <dbReference type="Proteomes" id="UP000295050"/>
    </source>
</evidence>
<keyword evidence="8" id="KW-1185">Reference proteome</keyword>
<evidence type="ECO:0000259" key="6">
    <source>
        <dbReference type="Pfam" id="PF07298"/>
    </source>
</evidence>